<comment type="caution">
    <text evidence="2">The sequence shown here is derived from an EMBL/GenBank/DDBJ whole genome shotgun (WGS) entry which is preliminary data.</text>
</comment>
<dbReference type="EMBL" id="ABFK02000019">
    <property type="protein sequence ID" value="EDS03288.1"/>
    <property type="molecule type" value="Genomic_DNA"/>
</dbReference>
<accession>B0MWI7</accession>
<sequence>MPCTERAPSKKESVGRTLPSPFYPDTKVCERQPISNYFP</sequence>
<feature type="region of interest" description="Disordered" evidence="1">
    <location>
        <begin position="1"/>
        <end position="25"/>
    </location>
</feature>
<protein>
    <submittedName>
        <fullName evidence="2">Uncharacterized protein</fullName>
    </submittedName>
</protein>
<dbReference type="HOGENOM" id="CLU_3303650_0_0_10"/>
<evidence type="ECO:0000313" key="3">
    <source>
        <dbReference type="Proteomes" id="UP000005819"/>
    </source>
</evidence>
<evidence type="ECO:0000256" key="1">
    <source>
        <dbReference type="SAM" id="MobiDB-lite"/>
    </source>
</evidence>
<reference evidence="2" key="1">
    <citation type="submission" date="2007-10" db="EMBL/GenBank/DDBJ databases">
        <authorList>
            <person name="Fulton L."/>
            <person name="Clifton S."/>
            <person name="Fulton B."/>
            <person name="Xu J."/>
            <person name="Minx P."/>
            <person name="Pepin K.H."/>
            <person name="Johnson M."/>
            <person name="Thiruvilangam P."/>
            <person name="Bhonagiri V."/>
            <person name="Nash W.E."/>
            <person name="Mardis E.R."/>
            <person name="Wilson R.K."/>
        </authorList>
    </citation>
    <scope>NUCLEOTIDE SEQUENCE [LARGE SCALE GENOMIC DNA]</scope>
    <source>
        <strain evidence="2">DSM 17216</strain>
    </source>
</reference>
<gene>
    <name evidence="2" type="ORF">ALIPUT_01498</name>
</gene>
<name>B0MWI7_9BACT</name>
<dbReference type="AlphaFoldDB" id="B0MWI7"/>
<keyword evidence="3" id="KW-1185">Reference proteome</keyword>
<dbReference type="Proteomes" id="UP000005819">
    <property type="component" value="Unassembled WGS sequence"/>
</dbReference>
<evidence type="ECO:0000313" key="2">
    <source>
        <dbReference type="EMBL" id="EDS03288.1"/>
    </source>
</evidence>
<organism evidence="2 3">
    <name type="scientific">Alistipes putredinis DSM 17216</name>
    <dbReference type="NCBI Taxonomy" id="445970"/>
    <lineage>
        <taxon>Bacteria</taxon>
        <taxon>Pseudomonadati</taxon>
        <taxon>Bacteroidota</taxon>
        <taxon>Bacteroidia</taxon>
        <taxon>Bacteroidales</taxon>
        <taxon>Rikenellaceae</taxon>
        <taxon>Alistipes</taxon>
    </lineage>
</organism>
<reference evidence="2" key="2">
    <citation type="submission" date="2013-09" db="EMBL/GenBank/DDBJ databases">
        <title>Draft genome sequence of Alistipes putredinis (DSM 17216).</title>
        <authorList>
            <person name="Sudarsanam P."/>
            <person name="Ley R."/>
            <person name="Guruge J."/>
            <person name="Turnbaugh P.J."/>
            <person name="Mahowald M."/>
            <person name="Liep D."/>
            <person name="Gordon J."/>
        </authorList>
    </citation>
    <scope>NUCLEOTIDE SEQUENCE</scope>
    <source>
        <strain evidence="2">DSM 17216</strain>
    </source>
</reference>
<proteinExistence type="predicted"/>